<dbReference type="SMART" id="SM00421">
    <property type="entry name" value="HTH_LUXR"/>
    <property type="match status" value="1"/>
</dbReference>
<gene>
    <name evidence="4" type="ORF">ABXZ32_12445</name>
</gene>
<dbReference type="Gene3D" id="2.130.10.10">
    <property type="entry name" value="YVTN repeat-like/Quinoprotein amine dehydrogenase"/>
    <property type="match status" value="2"/>
</dbReference>
<reference evidence="4 5" key="1">
    <citation type="submission" date="2024-07" db="EMBL/GenBank/DDBJ databases">
        <title>The genome sequence of type strain Sediminicola luteus GDMCC 1.2596T.</title>
        <authorList>
            <person name="Liu Y."/>
        </authorList>
    </citation>
    <scope>NUCLEOTIDE SEQUENCE [LARGE SCALE GENOMIC DNA]</scope>
    <source>
        <strain evidence="4 5">GDMCC 1.2596</strain>
    </source>
</reference>
<dbReference type="InterPro" id="IPR016032">
    <property type="entry name" value="Sig_transdc_resp-reg_C-effctor"/>
</dbReference>
<dbReference type="SUPFAM" id="SSF50998">
    <property type="entry name" value="Quinoprotein alcohol dehydrogenase-like"/>
    <property type="match status" value="1"/>
</dbReference>
<dbReference type="Proteomes" id="UP001549773">
    <property type="component" value="Unassembled WGS sequence"/>
</dbReference>
<dbReference type="Gene3D" id="1.10.10.10">
    <property type="entry name" value="Winged helix-like DNA-binding domain superfamily/Winged helix DNA-binding domain"/>
    <property type="match status" value="1"/>
</dbReference>
<evidence type="ECO:0000256" key="1">
    <source>
        <dbReference type="SAM" id="Coils"/>
    </source>
</evidence>
<dbReference type="InterPro" id="IPR036388">
    <property type="entry name" value="WH-like_DNA-bd_sf"/>
</dbReference>
<evidence type="ECO:0000256" key="2">
    <source>
        <dbReference type="SAM" id="Phobius"/>
    </source>
</evidence>
<dbReference type="RefSeq" id="WP_354619000.1">
    <property type="nucleotide sequence ID" value="NZ_JBEWYP010000007.1"/>
</dbReference>
<proteinExistence type="predicted"/>
<sequence length="920" mass="106971">MKLRLLFLLLVINFPILLSGQELLPPIHNYPIFEYNAASQNWGLAVNEDGELFAGNNKGLLHFNGEQWNLYKLPNKTVIRSVVIIGDRIYTGSYEEFGYWKKNDKGSLQYYSLTHLIKGHTFNSEEFWQIVPSGKNVYFRSFSRIYKYHEGEIQVINPQTVVTNIVAFKDELLVADNYSRIYRLDQNELIPIIDKEQLENGNIVDLVQIKDGLLIGTKQKGCFLWKNNELVPWGSQLTPLLNQHQLNKIFELSSGKIVFGTIKRGIYIYDSTTDRVDNINRETGLQNNTVLSMIGYKDQLWLGLDNGIDRLQLDTPITYYTDDTGVLGTVYDMAFYKGTLFLGSNTGVYYFLNDELKFVKGSQGHVWDLQVIGDELFCGHNSGTFKVGKDKFEAVVGYSGGYTMVRIPERSTTYLQGTYNGIVLYEKEDSGNWKVNRVTGLNFPIKQLCFENPNTIWVAHPYKGLYRVKFGKDYASINKEDIQQIDQKEIPNNYNVKLFNIKNQIVIRSDGHWFKYDPIPGKIVEFTEFEPYANKDLVSFDENHFWFVDNDDDKEIMHTDLKNEKLVIAGNQMVRRLVPDSENVFKLNDSIHYFTLADGFGKINLTKLKGQLGRNEIPSPRLSFFKAQDSLLPIFDQPISINFKSSREITIQVASSILVQPRYYYELKGAEQQAKYTDNGTLSFQNLPFGSYTLKVYTVNINNEKSLPLMISFDIAPPWYWSDFSIVGYVLLIFLMLFLIRKYNRRKLKKEQDKLMDRMHKEQEERLQELEKEKLAKGIRQKQKELAGSILNVTKKNELILELKSILLLNKEKFSNQKRYKSFIKKLDDSINNDDDWKRFEINFKELHEDFFERLLVSYPDLTPKDLKLCAYLKMNHSSKEIAPLMGISTRGVEIHRYRLRKKLNMDGDQNITNFLITFK</sequence>
<dbReference type="InterPro" id="IPR011047">
    <property type="entry name" value="Quinoprotein_ADH-like_sf"/>
</dbReference>
<dbReference type="EMBL" id="JBEWYP010000007">
    <property type="protein sequence ID" value="MET7030209.1"/>
    <property type="molecule type" value="Genomic_DNA"/>
</dbReference>
<evidence type="ECO:0000259" key="3">
    <source>
        <dbReference type="SMART" id="SM00421"/>
    </source>
</evidence>
<keyword evidence="2" id="KW-1133">Transmembrane helix</keyword>
<keyword evidence="1" id="KW-0175">Coiled coil</keyword>
<evidence type="ECO:0000313" key="5">
    <source>
        <dbReference type="Proteomes" id="UP001549773"/>
    </source>
</evidence>
<dbReference type="InterPro" id="IPR000792">
    <property type="entry name" value="Tscrpt_reg_LuxR_C"/>
</dbReference>
<feature type="coiled-coil region" evidence="1">
    <location>
        <begin position="745"/>
        <end position="780"/>
    </location>
</feature>
<evidence type="ECO:0000313" key="4">
    <source>
        <dbReference type="EMBL" id="MET7030209.1"/>
    </source>
</evidence>
<dbReference type="SUPFAM" id="SSF46894">
    <property type="entry name" value="C-terminal effector domain of the bipartite response regulators"/>
    <property type="match status" value="1"/>
</dbReference>
<comment type="caution">
    <text evidence="4">The sequence shown here is derived from an EMBL/GenBank/DDBJ whole genome shotgun (WGS) entry which is preliminary data.</text>
</comment>
<dbReference type="InterPro" id="IPR015943">
    <property type="entry name" value="WD40/YVTN_repeat-like_dom_sf"/>
</dbReference>
<dbReference type="Gene3D" id="2.60.40.10">
    <property type="entry name" value="Immunoglobulins"/>
    <property type="match status" value="1"/>
</dbReference>
<protein>
    <submittedName>
        <fullName evidence="4">LuxR C-terminal-related transcriptional regulator</fullName>
    </submittedName>
</protein>
<keyword evidence="2" id="KW-0472">Membrane</keyword>
<keyword evidence="2" id="KW-0812">Transmembrane</keyword>
<feature type="transmembrane region" description="Helical" evidence="2">
    <location>
        <begin position="719"/>
        <end position="740"/>
    </location>
</feature>
<accession>A0ABV2U0Y8</accession>
<organism evidence="4 5">
    <name type="scientific">Sediminicola luteus</name>
    <dbReference type="NCBI Taxonomy" id="319238"/>
    <lineage>
        <taxon>Bacteria</taxon>
        <taxon>Pseudomonadati</taxon>
        <taxon>Bacteroidota</taxon>
        <taxon>Flavobacteriia</taxon>
        <taxon>Flavobacteriales</taxon>
        <taxon>Flavobacteriaceae</taxon>
        <taxon>Sediminicola</taxon>
    </lineage>
</organism>
<dbReference type="InterPro" id="IPR013783">
    <property type="entry name" value="Ig-like_fold"/>
</dbReference>
<feature type="domain" description="HTH luxR-type" evidence="3">
    <location>
        <begin position="859"/>
        <end position="916"/>
    </location>
</feature>
<keyword evidence="5" id="KW-1185">Reference proteome</keyword>
<dbReference type="Pfam" id="PF00196">
    <property type="entry name" value="GerE"/>
    <property type="match status" value="1"/>
</dbReference>
<name>A0ABV2U0Y8_9FLAO</name>